<evidence type="ECO:0008006" key="3">
    <source>
        <dbReference type="Google" id="ProtNLM"/>
    </source>
</evidence>
<dbReference type="NCBIfam" id="NF045478">
    <property type="entry name" value="XF1762_fam"/>
    <property type="match status" value="1"/>
</dbReference>
<dbReference type="Proteomes" id="UP001211173">
    <property type="component" value="Unassembled WGS sequence"/>
</dbReference>
<protein>
    <recommendedName>
        <fullName evidence="3">GNAT family N-acetyltransferase</fullName>
    </recommendedName>
</protein>
<reference evidence="1" key="1">
    <citation type="submission" date="2023-01" db="EMBL/GenBank/DDBJ databases">
        <title>Human gut microbiome strain richness.</title>
        <authorList>
            <person name="Chen-Liaw A."/>
        </authorList>
    </citation>
    <scope>NUCLEOTIDE SEQUENCE</scope>
    <source>
        <strain evidence="1">1001287st1_F4_1001285I_161205</strain>
    </source>
</reference>
<sequence length="163" mass="17954">MDGITSSLIVRLEACPITLQEASAYVEAHHRHNAGPKFHKFSLCLRAPGEAEPVGVAIASIPKARCQMDGLTLEINRCCADPRYADVCSNLYARTIRIGREMGYTRFLTYTLPEESGSSLRAVGFQVDGVVHSPSGGWNAPSRPRSTRRYPSGDKVRWVLHTP</sequence>
<accession>A0AAW6CGA2</accession>
<evidence type="ECO:0000313" key="1">
    <source>
        <dbReference type="EMBL" id="MDB7934894.1"/>
    </source>
</evidence>
<evidence type="ECO:0000313" key="2">
    <source>
        <dbReference type="Proteomes" id="UP001211173"/>
    </source>
</evidence>
<dbReference type="RefSeq" id="WP_207735506.1">
    <property type="nucleotide sequence ID" value="NZ_JADMVZ010000033.1"/>
</dbReference>
<proteinExistence type="predicted"/>
<dbReference type="EMBL" id="JAQLWV010000032">
    <property type="protein sequence ID" value="MDB7934894.1"/>
    <property type="molecule type" value="Genomic_DNA"/>
</dbReference>
<dbReference type="AlphaFoldDB" id="A0AAW6CGA2"/>
<name>A0AAW6CGA2_FLAPL</name>
<organism evidence="1 2">
    <name type="scientific">Flavonifractor plautii</name>
    <name type="common">Fusobacterium plautii</name>
    <dbReference type="NCBI Taxonomy" id="292800"/>
    <lineage>
        <taxon>Bacteria</taxon>
        <taxon>Bacillati</taxon>
        <taxon>Bacillota</taxon>
        <taxon>Clostridia</taxon>
        <taxon>Eubacteriales</taxon>
        <taxon>Oscillospiraceae</taxon>
        <taxon>Flavonifractor</taxon>
    </lineage>
</organism>
<comment type="caution">
    <text evidence="1">The sequence shown here is derived from an EMBL/GenBank/DDBJ whole genome shotgun (WGS) entry which is preliminary data.</text>
</comment>
<dbReference type="InterPro" id="IPR053780">
    <property type="entry name" value="Gp66-like"/>
</dbReference>
<gene>
    <name evidence="1" type="ORF">PNE06_17560</name>
</gene>